<comment type="caution">
    <text evidence="3">The sequence shown here is derived from an EMBL/GenBank/DDBJ whole genome shotgun (WGS) entry which is preliminary data.</text>
</comment>
<feature type="compositionally biased region" description="Polar residues" evidence="1">
    <location>
        <begin position="166"/>
        <end position="183"/>
    </location>
</feature>
<feature type="region of interest" description="Disordered" evidence="1">
    <location>
        <begin position="153"/>
        <end position="188"/>
    </location>
</feature>
<organism evidence="3 4">
    <name type="scientific">Colletotrichum plurivorum</name>
    <dbReference type="NCBI Taxonomy" id="2175906"/>
    <lineage>
        <taxon>Eukaryota</taxon>
        <taxon>Fungi</taxon>
        <taxon>Dikarya</taxon>
        <taxon>Ascomycota</taxon>
        <taxon>Pezizomycotina</taxon>
        <taxon>Sordariomycetes</taxon>
        <taxon>Hypocreomycetidae</taxon>
        <taxon>Glomerellales</taxon>
        <taxon>Glomerellaceae</taxon>
        <taxon>Colletotrichum</taxon>
        <taxon>Colletotrichum orchidearum species complex</taxon>
    </lineage>
</organism>
<evidence type="ECO:0000313" key="3">
    <source>
        <dbReference type="EMBL" id="KAF6837479.1"/>
    </source>
</evidence>
<dbReference type="AlphaFoldDB" id="A0A8H6KTP4"/>
<evidence type="ECO:0000313" key="4">
    <source>
        <dbReference type="Proteomes" id="UP000654918"/>
    </source>
</evidence>
<keyword evidence="2" id="KW-0732">Signal</keyword>
<accession>A0A8H6KTP4</accession>
<evidence type="ECO:0000256" key="2">
    <source>
        <dbReference type="SAM" id="SignalP"/>
    </source>
</evidence>
<reference evidence="3" key="1">
    <citation type="journal article" date="2020" name="Phytopathology">
        <title>Genome Sequence Resources of Colletotrichum truncatum, C. plurivorum, C. musicola, and C. sojae: Four Species Pathogenic to Soybean (Glycine max).</title>
        <authorList>
            <person name="Rogerio F."/>
            <person name="Boufleur T.R."/>
            <person name="Ciampi-Guillardi M."/>
            <person name="Sukno S.A."/>
            <person name="Thon M.R."/>
            <person name="Massola Junior N.S."/>
            <person name="Baroncelli R."/>
        </authorList>
    </citation>
    <scope>NUCLEOTIDE SEQUENCE</scope>
    <source>
        <strain evidence="3">LFN00145</strain>
    </source>
</reference>
<keyword evidence="4" id="KW-1185">Reference proteome</keyword>
<dbReference type="Proteomes" id="UP000654918">
    <property type="component" value="Unassembled WGS sequence"/>
</dbReference>
<dbReference type="EMBL" id="WIGO01000025">
    <property type="protein sequence ID" value="KAF6837479.1"/>
    <property type="molecule type" value="Genomic_DNA"/>
</dbReference>
<name>A0A8H6KTP4_9PEZI</name>
<sequence length="204" mass="20884">MIFVAAFLALPCLLVSPALAKDGSKLPLARSLSRTNIAGVSFSHLNIEPPVLRRNDDPNCQIECGISCMPSDGVCCNTGGDYCDAGHECLERGCCPEGKTCTGCLKGEEECSDGCMPAGAVCCADGSGYCDAGKTCNSDDTCSILGRDGSSPAISKSTRAAGPTAAQHSATGTRPERPTSTNGGVRERATGVGMIAAVVVAAWW</sequence>
<protein>
    <submittedName>
        <fullName evidence="3">Uncharacterized protein</fullName>
    </submittedName>
</protein>
<feature type="signal peptide" evidence="2">
    <location>
        <begin position="1"/>
        <end position="20"/>
    </location>
</feature>
<gene>
    <name evidence="3" type="ORF">CPLU01_03103</name>
</gene>
<proteinExistence type="predicted"/>
<feature type="chain" id="PRO_5034108067" evidence="2">
    <location>
        <begin position="21"/>
        <end position="204"/>
    </location>
</feature>
<evidence type="ECO:0000256" key="1">
    <source>
        <dbReference type="SAM" id="MobiDB-lite"/>
    </source>
</evidence>